<name>A0AAW4PQS0_9EURY</name>
<reference evidence="2 3" key="1">
    <citation type="submission" date="2021-06" db="EMBL/GenBank/DDBJ databases">
        <title>Halomicroarcula sp. a new haloarchaeum isolated from saline soil.</title>
        <authorList>
            <person name="Duran-Viseras A."/>
            <person name="Sanchez-Porro C."/>
            <person name="Ventosa A."/>
        </authorList>
    </citation>
    <scope>NUCLEOTIDE SEQUENCE [LARGE SCALE GENOMIC DNA]</scope>
    <source>
        <strain evidence="2 3">F13</strain>
    </source>
</reference>
<sequence>MGYACPVCGDPQSDAGHLANHLAFTALTGGDDHETWLDDTVDDWGQMGESELAEAVVDHAEETEFPQVFEESGLDDHDHDHGDGHDRAPTSDLPPGADSQRGRSMSDDDREVLAEARDLTREMLDDEADDASEGETE</sequence>
<evidence type="ECO:0000313" key="3">
    <source>
        <dbReference type="Proteomes" id="UP001430377"/>
    </source>
</evidence>
<dbReference type="EMBL" id="RKLR01000002">
    <property type="protein sequence ID" value="MBX0322860.1"/>
    <property type="molecule type" value="Genomic_DNA"/>
</dbReference>
<dbReference type="Proteomes" id="UP001430377">
    <property type="component" value="Unassembled WGS sequence"/>
</dbReference>
<feature type="compositionally biased region" description="Acidic residues" evidence="1">
    <location>
        <begin position="124"/>
        <end position="137"/>
    </location>
</feature>
<dbReference type="AlphaFoldDB" id="A0AAW4PQS0"/>
<organism evidence="2 3">
    <name type="scientific">Haloarcula rubra</name>
    <dbReference type="NCBI Taxonomy" id="2487747"/>
    <lineage>
        <taxon>Archaea</taxon>
        <taxon>Methanobacteriati</taxon>
        <taxon>Methanobacteriota</taxon>
        <taxon>Stenosarchaea group</taxon>
        <taxon>Halobacteria</taxon>
        <taxon>Halobacteriales</taxon>
        <taxon>Haloarculaceae</taxon>
        <taxon>Haloarcula</taxon>
    </lineage>
</organism>
<evidence type="ECO:0008006" key="4">
    <source>
        <dbReference type="Google" id="ProtNLM"/>
    </source>
</evidence>
<evidence type="ECO:0000313" key="2">
    <source>
        <dbReference type="EMBL" id="MBX0322860.1"/>
    </source>
</evidence>
<dbReference type="Pfam" id="PF19126">
    <property type="entry name" value="DUF5810"/>
    <property type="match status" value="1"/>
</dbReference>
<comment type="caution">
    <text evidence="2">The sequence shown here is derived from an EMBL/GenBank/DDBJ whole genome shotgun (WGS) entry which is preliminary data.</text>
</comment>
<keyword evidence="3" id="KW-1185">Reference proteome</keyword>
<gene>
    <name evidence="2" type="ORF">EGH21_07430</name>
</gene>
<protein>
    <recommendedName>
        <fullName evidence="4">C2H2-type domain-containing protein</fullName>
    </recommendedName>
</protein>
<dbReference type="InterPro" id="IPR043833">
    <property type="entry name" value="DUF5810"/>
</dbReference>
<dbReference type="RefSeq" id="WP_220617838.1">
    <property type="nucleotide sequence ID" value="NZ_RKLR01000002.1"/>
</dbReference>
<feature type="compositionally biased region" description="Basic and acidic residues" evidence="1">
    <location>
        <begin position="74"/>
        <end position="89"/>
    </location>
</feature>
<feature type="compositionally biased region" description="Basic and acidic residues" evidence="1">
    <location>
        <begin position="100"/>
        <end position="123"/>
    </location>
</feature>
<accession>A0AAW4PQS0</accession>
<feature type="region of interest" description="Disordered" evidence="1">
    <location>
        <begin position="59"/>
        <end position="137"/>
    </location>
</feature>
<proteinExistence type="predicted"/>
<evidence type="ECO:0000256" key="1">
    <source>
        <dbReference type="SAM" id="MobiDB-lite"/>
    </source>
</evidence>